<comment type="caution">
    <text evidence="7">The sequence shown here is derived from an EMBL/GenBank/DDBJ whole genome shotgun (WGS) entry which is preliminary data.</text>
</comment>
<accession>A0A8K0KE53</accession>
<dbReference type="Proteomes" id="UP000792457">
    <property type="component" value="Unassembled WGS sequence"/>
</dbReference>
<dbReference type="PANTHER" id="PTHR46321">
    <property type="entry name" value="KIF1-BINDING PROTEIN"/>
    <property type="match status" value="1"/>
</dbReference>
<evidence type="ECO:0000256" key="6">
    <source>
        <dbReference type="SAM" id="MobiDB-lite"/>
    </source>
</evidence>
<organism evidence="7 8">
    <name type="scientific">Ladona fulva</name>
    <name type="common">Scarce chaser dragonfly</name>
    <name type="synonym">Libellula fulva</name>
    <dbReference type="NCBI Taxonomy" id="123851"/>
    <lineage>
        <taxon>Eukaryota</taxon>
        <taxon>Metazoa</taxon>
        <taxon>Ecdysozoa</taxon>
        <taxon>Arthropoda</taxon>
        <taxon>Hexapoda</taxon>
        <taxon>Insecta</taxon>
        <taxon>Pterygota</taxon>
        <taxon>Palaeoptera</taxon>
        <taxon>Odonata</taxon>
        <taxon>Epiprocta</taxon>
        <taxon>Anisoptera</taxon>
        <taxon>Libelluloidea</taxon>
        <taxon>Libellulidae</taxon>
        <taxon>Ladona</taxon>
    </lineage>
</organism>
<keyword evidence="4" id="KW-0963">Cytoplasm</keyword>
<evidence type="ECO:0000313" key="7">
    <source>
        <dbReference type="EMBL" id="KAG8233589.1"/>
    </source>
</evidence>
<dbReference type="GO" id="GO:1990535">
    <property type="term" value="P:neuron projection maintenance"/>
    <property type="evidence" value="ECO:0007669"/>
    <property type="project" value="TreeGrafter"/>
</dbReference>
<dbReference type="OrthoDB" id="8190466at2759"/>
<name>A0A8K0KE53_LADFU</name>
<dbReference type="GO" id="GO:0005856">
    <property type="term" value="C:cytoskeleton"/>
    <property type="evidence" value="ECO:0007669"/>
    <property type="project" value="UniProtKB-SubCell"/>
</dbReference>
<evidence type="ECO:0000256" key="5">
    <source>
        <dbReference type="ARBA" id="ARBA00023212"/>
    </source>
</evidence>
<evidence type="ECO:0000313" key="8">
    <source>
        <dbReference type="Proteomes" id="UP000792457"/>
    </source>
</evidence>
<gene>
    <name evidence="7" type="ORF">J437_LFUL001000</name>
</gene>
<evidence type="ECO:0000256" key="3">
    <source>
        <dbReference type="ARBA" id="ARBA00016840"/>
    </source>
</evidence>
<dbReference type="AlphaFoldDB" id="A0A8K0KE53"/>
<dbReference type="GO" id="GO:0021952">
    <property type="term" value="P:central nervous system projection neuron axonogenesis"/>
    <property type="evidence" value="ECO:0007669"/>
    <property type="project" value="TreeGrafter"/>
</dbReference>
<reference evidence="7" key="2">
    <citation type="submission" date="2017-10" db="EMBL/GenBank/DDBJ databases">
        <title>Ladona fulva Genome sequencing and assembly.</title>
        <authorList>
            <person name="Murali S."/>
            <person name="Richards S."/>
            <person name="Bandaranaike D."/>
            <person name="Bellair M."/>
            <person name="Blankenburg K."/>
            <person name="Chao H."/>
            <person name="Dinh H."/>
            <person name="Doddapaneni H."/>
            <person name="Dugan-Rocha S."/>
            <person name="Elkadiri S."/>
            <person name="Gnanaolivu R."/>
            <person name="Hernandez B."/>
            <person name="Skinner E."/>
            <person name="Javaid M."/>
            <person name="Lee S."/>
            <person name="Li M."/>
            <person name="Ming W."/>
            <person name="Munidasa M."/>
            <person name="Muniz J."/>
            <person name="Nguyen L."/>
            <person name="Hughes D."/>
            <person name="Osuji N."/>
            <person name="Pu L.-L."/>
            <person name="Puazo M."/>
            <person name="Qu C."/>
            <person name="Quiroz J."/>
            <person name="Raj R."/>
            <person name="Weissenberger G."/>
            <person name="Xin Y."/>
            <person name="Zou X."/>
            <person name="Han Y."/>
            <person name="Worley K."/>
            <person name="Muzny D."/>
            <person name="Gibbs R."/>
        </authorList>
    </citation>
    <scope>NUCLEOTIDE SEQUENCE</scope>
    <source>
        <strain evidence="7">Sampled in the wild</strain>
    </source>
</reference>
<dbReference type="GO" id="GO:0000226">
    <property type="term" value="P:microtubule cytoskeleton organization"/>
    <property type="evidence" value="ECO:0007669"/>
    <property type="project" value="TreeGrafter"/>
</dbReference>
<evidence type="ECO:0000256" key="4">
    <source>
        <dbReference type="ARBA" id="ARBA00022490"/>
    </source>
</evidence>
<dbReference type="PANTHER" id="PTHR46321:SF1">
    <property type="entry name" value="KIF-BINDING PROTEIN"/>
    <property type="match status" value="1"/>
</dbReference>
<protein>
    <recommendedName>
        <fullName evidence="3">KIF-binding protein</fullName>
    </recommendedName>
</protein>
<feature type="region of interest" description="Disordered" evidence="6">
    <location>
        <begin position="56"/>
        <end position="75"/>
    </location>
</feature>
<sequence length="340" mass="40401">MLDQFESEVIKEDDSEEEVEAKWNNFKHRSADVARCWAKYGLVLLTASRQRLMEDVDNVSESQKEKQNAEEQENEALSDSLDKLWFSSLELLSYEEQVTDKFALTFEDARTIFLNSQEWLKKAREFYEFDTHASDHVQIVQDQSQLFKYLAFFEEDEDRQCRMYKRRVDLLEPILKELNPQYYLLVCRQLWFELAETYSEMMDIKLSRMQESNERPSPHALRKINLLAEQSISNFNKYLDSFVNHSTNEMPKTFNEETVRPALLAYFYLGRLHSKIIQPDKRAQLENIRNSIEKYKFVVDYCEEHPEAKELMGVELGISKEMVTLLTLKMEKVNKILSQE</sequence>
<proteinExistence type="inferred from homology"/>
<comment type="similarity">
    <text evidence="2">Belongs to the KIF-binding protein family.</text>
</comment>
<dbReference type="Pfam" id="PF12309">
    <property type="entry name" value="KBP_C"/>
    <property type="match status" value="1"/>
</dbReference>
<dbReference type="InterPro" id="IPR022083">
    <property type="entry name" value="KBP"/>
</dbReference>
<reference evidence="7" key="1">
    <citation type="submission" date="2013-04" db="EMBL/GenBank/DDBJ databases">
        <authorList>
            <person name="Qu J."/>
            <person name="Murali S.C."/>
            <person name="Bandaranaike D."/>
            <person name="Bellair M."/>
            <person name="Blankenburg K."/>
            <person name="Chao H."/>
            <person name="Dinh H."/>
            <person name="Doddapaneni H."/>
            <person name="Downs B."/>
            <person name="Dugan-Rocha S."/>
            <person name="Elkadiri S."/>
            <person name="Gnanaolivu R.D."/>
            <person name="Hernandez B."/>
            <person name="Javaid M."/>
            <person name="Jayaseelan J.C."/>
            <person name="Lee S."/>
            <person name="Li M."/>
            <person name="Ming W."/>
            <person name="Munidasa M."/>
            <person name="Muniz J."/>
            <person name="Nguyen L."/>
            <person name="Ongeri F."/>
            <person name="Osuji N."/>
            <person name="Pu L.-L."/>
            <person name="Puazo M."/>
            <person name="Qu C."/>
            <person name="Quiroz J."/>
            <person name="Raj R."/>
            <person name="Weissenberger G."/>
            <person name="Xin Y."/>
            <person name="Zou X."/>
            <person name="Han Y."/>
            <person name="Richards S."/>
            <person name="Worley K."/>
            <person name="Muzny D."/>
            <person name="Gibbs R."/>
        </authorList>
    </citation>
    <scope>NUCLEOTIDE SEQUENCE</scope>
    <source>
        <strain evidence="7">Sampled in the wild</strain>
    </source>
</reference>
<comment type="subcellular location">
    <subcellularLocation>
        <location evidence="1">Cytoplasm</location>
        <location evidence="1">Cytoskeleton</location>
    </subcellularLocation>
</comment>
<dbReference type="EMBL" id="KZ308731">
    <property type="protein sequence ID" value="KAG8233589.1"/>
    <property type="molecule type" value="Genomic_DNA"/>
</dbReference>
<keyword evidence="5" id="KW-0206">Cytoskeleton</keyword>
<evidence type="ECO:0000256" key="1">
    <source>
        <dbReference type="ARBA" id="ARBA00004245"/>
    </source>
</evidence>
<keyword evidence="8" id="KW-1185">Reference proteome</keyword>
<evidence type="ECO:0000256" key="2">
    <source>
        <dbReference type="ARBA" id="ARBA00010305"/>
    </source>
</evidence>